<gene>
    <name evidence="2" type="ORF">GIB67_015454</name>
</gene>
<comment type="caution">
    <text evidence="2">The sequence shown here is derived from an EMBL/GenBank/DDBJ whole genome shotgun (WGS) entry which is preliminary data.</text>
</comment>
<feature type="compositionally biased region" description="Polar residues" evidence="1">
    <location>
        <begin position="93"/>
        <end position="107"/>
    </location>
</feature>
<dbReference type="EMBL" id="JACGCM010002784">
    <property type="protein sequence ID" value="KAF6135601.1"/>
    <property type="molecule type" value="Genomic_DNA"/>
</dbReference>
<feature type="compositionally biased region" description="Basic and acidic residues" evidence="1">
    <location>
        <begin position="83"/>
        <end position="92"/>
    </location>
</feature>
<feature type="region of interest" description="Disordered" evidence="1">
    <location>
        <begin position="179"/>
        <end position="246"/>
    </location>
</feature>
<feature type="compositionally biased region" description="Polar residues" evidence="1">
    <location>
        <begin position="190"/>
        <end position="210"/>
    </location>
</feature>
<dbReference type="AlphaFoldDB" id="A0A7J7KYZ5"/>
<dbReference type="Proteomes" id="UP000541444">
    <property type="component" value="Unassembled WGS sequence"/>
</dbReference>
<sequence length="246" mass="26835">MDNSGGKRTKFTSNVIHQDQILHGNGWRGGWLCRHLTLLNHTLQENQGKIERNSILNVATIDREQVDLEADVSKITMSVDGKKSSHKSKLDKISSQSDRMTENSFTKKPSCLDGGSECGTKISVSSALDSPNKNKVYGGKLEHESELVGELTFGHNGTIDNASNSKSIDAEVVAIDSSEVKQHPDGSESDVPNQLKNVTDPQTWKSSPNRSPEIHITALEAYGTPSSKVSVKAKRNKVDKSGPTKR</sequence>
<proteinExistence type="predicted"/>
<name>A0A7J7KYZ5_9MAGN</name>
<evidence type="ECO:0000256" key="1">
    <source>
        <dbReference type="SAM" id="MobiDB-lite"/>
    </source>
</evidence>
<feature type="region of interest" description="Disordered" evidence="1">
    <location>
        <begin position="83"/>
        <end position="108"/>
    </location>
</feature>
<feature type="compositionally biased region" description="Basic and acidic residues" evidence="1">
    <location>
        <begin position="236"/>
        <end position="246"/>
    </location>
</feature>
<evidence type="ECO:0000313" key="2">
    <source>
        <dbReference type="EMBL" id="KAF6135601.1"/>
    </source>
</evidence>
<reference evidence="2 3" key="1">
    <citation type="journal article" date="2020" name="IScience">
        <title>Genome Sequencing of the Endangered Kingdonia uniflora (Circaeasteraceae, Ranunculales) Reveals Potential Mechanisms of Evolutionary Specialization.</title>
        <authorList>
            <person name="Sun Y."/>
            <person name="Deng T."/>
            <person name="Zhang A."/>
            <person name="Moore M.J."/>
            <person name="Landis J.B."/>
            <person name="Lin N."/>
            <person name="Zhang H."/>
            <person name="Zhang X."/>
            <person name="Huang J."/>
            <person name="Zhang X."/>
            <person name="Sun H."/>
            <person name="Wang H."/>
        </authorList>
    </citation>
    <scope>NUCLEOTIDE SEQUENCE [LARGE SCALE GENOMIC DNA]</scope>
    <source>
        <strain evidence="2">TB1705</strain>
        <tissue evidence="2">Leaf</tissue>
    </source>
</reference>
<dbReference type="OrthoDB" id="1747078at2759"/>
<accession>A0A7J7KYZ5</accession>
<keyword evidence="3" id="KW-1185">Reference proteome</keyword>
<evidence type="ECO:0000313" key="3">
    <source>
        <dbReference type="Proteomes" id="UP000541444"/>
    </source>
</evidence>
<protein>
    <submittedName>
        <fullName evidence="2">Uncharacterized protein</fullName>
    </submittedName>
</protein>
<organism evidence="2 3">
    <name type="scientific">Kingdonia uniflora</name>
    <dbReference type="NCBI Taxonomy" id="39325"/>
    <lineage>
        <taxon>Eukaryota</taxon>
        <taxon>Viridiplantae</taxon>
        <taxon>Streptophyta</taxon>
        <taxon>Embryophyta</taxon>
        <taxon>Tracheophyta</taxon>
        <taxon>Spermatophyta</taxon>
        <taxon>Magnoliopsida</taxon>
        <taxon>Ranunculales</taxon>
        <taxon>Circaeasteraceae</taxon>
        <taxon>Kingdonia</taxon>
    </lineage>
</organism>